<organism evidence="8 9">
    <name type="scientific">Solanum verrucosum</name>
    <dbReference type="NCBI Taxonomy" id="315347"/>
    <lineage>
        <taxon>Eukaryota</taxon>
        <taxon>Viridiplantae</taxon>
        <taxon>Streptophyta</taxon>
        <taxon>Embryophyta</taxon>
        <taxon>Tracheophyta</taxon>
        <taxon>Spermatophyta</taxon>
        <taxon>Magnoliopsida</taxon>
        <taxon>eudicotyledons</taxon>
        <taxon>Gunneridae</taxon>
        <taxon>Pentapetalae</taxon>
        <taxon>asterids</taxon>
        <taxon>lamiids</taxon>
        <taxon>Solanales</taxon>
        <taxon>Solanaceae</taxon>
        <taxon>Solanoideae</taxon>
        <taxon>Solaneae</taxon>
        <taxon>Solanum</taxon>
    </lineage>
</organism>
<dbReference type="Proteomes" id="UP001234989">
    <property type="component" value="Chromosome 3"/>
</dbReference>
<keyword evidence="5 6" id="KW-0833">Ubl conjugation pathway</keyword>
<keyword evidence="4" id="KW-0808">Transferase</keyword>
<evidence type="ECO:0000256" key="2">
    <source>
        <dbReference type="ARBA" id="ARBA00004906"/>
    </source>
</evidence>
<feature type="domain" description="HECT" evidence="7">
    <location>
        <begin position="1"/>
        <end position="111"/>
    </location>
</feature>
<protein>
    <recommendedName>
        <fullName evidence="3">HECT-type E3 ubiquitin transferase</fullName>
        <ecNumber evidence="3">2.3.2.26</ecNumber>
    </recommendedName>
</protein>
<comment type="pathway">
    <text evidence="2">Protein modification; protein ubiquitination.</text>
</comment>
<dbReference type="InterPro" id="IPR035983">
    <property type="entry name" value="Hect_E3_ubiquitin_ligase"/>
</dbReference>
<gene>
    <name evidence="8" type="ORF">MTR67_011838</name>
</gene>
<evidence type="ECO:0000313" key="8">
    <source>
        <dbReference type="EMBL" id="WMV18453.1"/>
    </source>
</evidence>
<evidence type="ECO:0000256" key="1">
    <source>
        <dbReference type="ARBA" id="ARBA00000885"/>
    </source>
</evidence>
<dbReference type="GO" id="GO:0005737">
    <property type="term" value="C:cytoplasm"/>
    <property type="evidence" value="ECO:0007669"/>
    <property type="project" value="TreeGrafter"/>
</dbReference>
<dbReference type="GO" id="GO:0061630">
    <property type="term" value="F:ubiquitin protein ligase activity"/>
    <property type="evidence" value="ECO:0007669"/>
    <property type="project" value="UniProtKB-EC"/>
</dbReference>
<dbReference type="InterPro" id="IPR000569">
    <property type="entry name" value="HECT_dom"/>
</dbReference>
<accession>A0AAF0Q977</accession>
<sequence>MIVFDLAYDVQIGVIFLSHIFLAIGKKGVLLEDIRDTDLFLYRSYKEILNMDAEIVDQDVLGLTFVCEVESLGSRREMELCPNGKYIVVDSKNREYYVNLLIQHRYVTSIA</sequence>
<dbReference type="Pfam" id="PF00632">
    <property type="entry name" value="HECT"/>
    <property type="match status" value="1"/>
</dbReference>
<proteinExistence type="predicted"/>
<dbReference type="GO" id="GO:0006511">
    <property type="term" value="P:ubiquitin-dependent protein catabolic process"/>
    <property type="evidence" value="ECO:0007669"/>
    <property type="project" value="TreeGrafter"/>
</dbReference>
<dbReference type="PANTHER" id="PTHR11254:SF424">
    <property type="entry name" value="E3 UBIQUITIN-PROTEIN LIGASE UPL5"/>
    <property type="match status" value="1"/>
</dbReference>
<dbReference type="InterPro" id="IPR050409">
    <property type="entry name" value="E3_ubiq-protein_ligase"/>
</dbReference>
<evidence type="ECO:0000313" key="9">
    <source>
        <dbReference type="Proteomes" id="UP001234989"/>
    </source>
</evidence>
<evidence type="ECO:0000256" key="3">
    <source>
        <dbReference type="ARBA" id="ARBA00012485"/>
    </source>
</evidence>
<comment type="catalytic activity">
    <reaction evidence="1">
        <text>S-ubiquitinyl-[E2 ubiquitin-conjugating enzyme]-L-cysteine + [acceptor protein]-L-lysine = [E2 ubiquitin-conjugating enzyme]-L-cysteine + N(6)-ubiquitinyl-[acceptor protein]-L-lysine.</text>
        <dbReference type="EC" id="2.3.2.26"/>
    </reaction>
</comment>
<dbReference type="Gene3D" id="3.30.2160.10">
    <property type="entry name" value="Hect, E3 ligase catalytic domain"/>
    <property type="match status" value="1"/>
</dbReference>
<reference evidence="8" key="1">
    <citation type="submission" date="2023-08" db="EMBL/GenBank/DDBJ databases">
        <title>A de novo genome assembly of Solanum verrucosum Schlechtendal, a Mexican diploid species geographically isolated from the other diploid A-genome species in potato relatives.</title>
        <authorList>
            <person name="Hosaka K."/>
        </authorList>
    </citation>
    <scope>NUCLEOTIDE SEQUENCE</scope>
    <source>
        <tissue evidence="8">Young leaves</tissue>
    </source>
</reference>
<evidence type="ECO:0000259" key="7">
    <source>
        <dbReference type="PROSITE" id="PS50237"/>
    </source>
</evidence>
<dbReference type="EMBL" id="CP133614">
    <property type="protein sequence ID" value="WMV18453.1"/>
    <property type="molecule type" value="Genomic_DNA"/>
</dbReference>
<dbReference type="AlphaFoldDB" id="A0AAF0Q977"/>
<name>A0AAF0Q977_SOLVR</name>
<dbReference type="SUPFAM" id="SSF56204">
    <property type="entry name" value="Hect, E3 ligase catalytic domain"/>
    <property type="match status" value="1"/>
</dbReference>
<dbReference type="PROSITE" id="PS50237">
    <property type="entry name" value="HECT"/>
    <property type="match status" value="1"/>
</dbReference>
<evidence type="ECO:0000256" key="6">
    <source>
        <dbReference type="PROSITE-ProRule" id="PRU00104"/>
    </source>
</evidence>
<keyword evidence="9" id="KW-1185">Reference proteome</keyword>
<evidence type="ECO:0000256" key="5">
    <source>
        <dbReference type="ARBA" id="ARBA00022786"/>
    </source>
</evidence>
<dbReference type="EC" id="2.3.2.26" evidence="3"/>
<evidence type="ECO:0000256" key="4">
    <source>
        <dbReference type="ARBA" id="ARBA00022679"/>
    </source>
</evidence>
<dbReference type="GO" id="GO:0000209">
    <property type="term" value="P:protein polyubiquitination"/>
    <property type="evidence" value="ECO:0007669"/>
    <property type="project" value="TreeGrafter"/>
</dbReference>
<comment type="caution">
    <text evidence="6">Lacks conserved residue(s) required for the propagation of feature annotation.</text>
</comment>
<dbReference type="PANTHER" id="PTHR11254">
    <property type="entry name" value="HECT DOMAIN UBIQUITIN-PROTEIN LIGASE"/>
    <property type="match status" value="1"/>
</dbReference>